<evidence type="ECO:0000313" key="2">
    <source>
        <dbReference type="EMBL" id="PHJ15300.1"/>
    </source>
</evidence>
<feature type="region of interest" description="Disordered" evidence="1">
    <location>
        <begin position="1"/>
        <end position="66"/>
    </location>
</feature>
<dbReference type="AlphaFoldDB" id="A0A2C6JVH7"/>
<dbReference type="GeneID" id="94434200"/>
<reference evidence="2 3" key="1">
    <citation type="journal article" date="2017" name="Int. J. Parasitol.">
        <title>The genome of the protozoan parasite Cystoisospora suis and a reverse vaccinology approach to identify vaccine candidates.</title>
        <authorList>
            <person name="Palmieri N."/>
            <person name="Shrestha A."/>
            <person name="Ruttkowski B."/>
            <person name="Beck T."/>
            <person name="Vogl C."/>
            <person name="Tomley F."/>
            <person name="Blake D.P."/>
            <person name="Joachim A."/>
        </authorList>
    </citation>
    <scope>NUCLEOTIDE SEQUENCE [LARGE SCALE GENOMIC DNA]</scope>
    <source>
        <strain evidence="2 3">Wien I</strain>
    </source>
</reference>
<feature type="compositionally biased region" description="Basic and acidic residues" evidence="1">
    <location>
        <begin position="57"/>
        <end position="66"/>
    </location>
</feature>
<evidence type="ECO:0000256" key="1">
    <source>
        <dbReference type="SAM" id="MobiDB-lite"/>
    </source>
</evidence>
<dbReference type="Proteomes" id="UP000221165">
    <property type="component" value="Unassembled WGS sequence"/>
</dbReference>
<dbReference type="VEuPathDB" id="ToxoDB:CSUI_010888"/>
<organism evidence="2 3">
    <name type="scientific">Cystoisospora suis</name>
    <dbReference type="NCBI Taxonomy" id="483139"/>
    <lineage>
        <taxon>Eukaryota</taxon>
        <taxon>Sar</taxon>
        <taxon>Alveolata</taxon>
        <taxon>Apicomplexa</taxon>
        <taxon>Conoidasida</taxon>
        <taxon>Coccidia</taxon>
        <taxon>Eucoccidiorida</taxon>
        <taxon>Eimeriorina</taxon>
        <taxon>Sarcocystidae</taxon>
        <taxon>Cystoisospora</taxon>
    </lineage>
</organism>
<sequence length="129" mass="14567">MTSSSSTSKKPEEKKSETSSSSSSSTSLLLNEEELKKRRERYYSEASSEMKSLLSEEGDKKKKPEEVLRIEKEKHPQAGDLLQQIEHLLSSKSVLRSLARERAISPLSPHPLFQIESRRDLSGIALDHT</sequence>
<comment type="caution">
    <text evidence="2">The sequence shown here is derived from an EMBL/GenBank/DDBJ whole genome shotgun (WGS) entry which is preliminary data.</text>
</comment>
<keyword evidence="3" id="KW-1185">Reference proteome</keyword>
<feature type="compositionally biased region" description="Low complexity" evidence="1">
    <location>
        <begin position="18"/>
        <end position="30"/>
    </location>
</feature>
<gene>
    <name evidence="2" type="ORF">CSUI_010888</name>
</gene>
<feature type="compositionally biased region" description="Basic and acidic residues" evidence="1">
    <location>
        <begin position="33"/>
        <end position="43"/>
    </location>
</feature>
<accession>A0A2C6JVH7</accession>
<dbReference type="RefSeq" id="XP_067917034.1">
    <property type="nucleotide sequence ID" value="XM_068070989.1"/>
</dbReference>
<proteinExistence type="predicted"/>
<name>A0A2C6JVH7_9APIC</name>
<evidence type="ECO:0000313" key="3">
    <source>
        <dbReference type="Proteomes" id="UP000221165"/>
    </source>
</evidence>
<dbReference type="EMBL" id="MIGC01008743">
    <property type="protein sequence ID" value="PHJ15300.1"/>
    <property type="molecule type" value="Genomic_DNA"/>
</dbReference>
<protein>
    <submittedName>
        <fullName evidence="2">Uncharacterized protein</fullName>
    </submittedName>
</protein>